<dbReference type="EMBL" id="KL198135">
    <property type="protein sequence ID" value="KDQ06459.1"/>
    <property type="molecule type" value="Genomic_DNA"/>
</dbReference>
<dbReference type="STRING" id="930990.A0A067LTQ3"/>
<keyword evidence="2" id="KW-1185">Reference proteome</keyword>
<evidence type="ECO:0000313" key="1">
    <source>
        <dbReference type="EMBL" id="KDQ06459.1"/>
    </source>
</evidence>
<proteinExistence type="predicted"/>
<dbReference type="Gene3D" id="3.60.130.30">
    <property type="match status" value="1"/>
</dbReference>
<reference evidence="2" key="1">
    <citation type="journal article" date="2014" name="Proc. Natl. Acad. Sci. U.S.A.">
        <title>Extensive sampling of basidiomycete genomes demonstrates inadequacy of the white-rot/brown-rot paradigm for wood decay fungi.</title>
        <authorList>
            <person name="Riley R."/>
            <person name="Salamov A.A."/>
            <person name="Brown D.W."/>
            <person name="Nagy L.G."/>
            <person name="Floudas D."/>
            <person name="Held B.W."/>
            <person name="Levasseur A."/>
            <person name="Lombard V."/>
            <person name="Morin E."/>
            <person name="Otillar R."/>
            <person name="Lindquist E.A."/>
            <person name="Sun H."/>
            <person name="LaButti K.M."/>
            <person name="Schmutz J."/>
            <person name="Jabbour D."/>
            <person name="Luo H."/>
            <person name="Baker S.E."/>
            <person name="Pisabarro A.G."/>
            <person name="Walton J.D."/>
            <person name="Blanchette R.A."/>
            <person name="Henrissat B."/>
            <person name="Martin F."/>
            <person name="Cullen D."/>
            <person name="Hibbett D.S."/>
            <person name="Grigoriev I.V."/>
        </authorList>
    </citation>
    <scope>NUCLEOTIDE SEQUENCE [LARGE SCALE GENOMIC DNA]</scope>
    <source>
        <strain evidence="2">FD-172 SS1</strain>
    </source>
</reference>
<dbReference type="AlphaFoldDB" id="A0A067LTQ3"/>
<organism evidence="1 2">
    <name type="scientific">Botryobasidium botryosum (strain FD-172 SS1)</name>
    <dbReference type="NCBI Taxonomy" id="930990"/>
    <lineage>
        <taxon>Eukaryota</taxon>
        <taxon>Fungi</taxon>
        <taxon>Dikarya</taxon>
        <taxon>Basidiomycota</taxon>
        <taxon>Agaricomycotina</taxon>
        <taxon>Agaricomycetes</taxon>
        <taxon>Cantharellales</taxon>
        <taxon>Botryobasidiaceae</taxon>
        <taxon>Botryobasidium</taxon>
    </lineage>
</organism>
<accession>A0A067LTQ3</accession>
<evidence type="ECO:0000313" key="2">
    <source>
        <dbReference type="Proteomes" id="UP000027195"/>
    </source>
</evidence>
<dbReference type="InParanoid" id="A0A067LTQ3"/>
<gene>
    <name evidence="1" type="ORF">BOTBODRAFT_181571</name>
</gene>
<sequence length="432" mass="47962">MNASFAAQFEDGVDVHPVPFDVLAAATTDCDEECWDEVGVDEELENCALGEDDLSNSAPTKIIFPIPGGSKPQVELEEGELEEGEIQEVSESSCCHRQNLLKRKVRDAKCLADEAGQRARNRVCLIPLAQVAPLTNVSGDKLDHSQPGYTGVKRGVEFFSGKNQMTSKEQCIGKGYEYLGTDVEQHALLLPELNDLILVARANSKSPQLRGQVAGTNIATATLQSKWKGKGIGKCSPRGNFGYCHNGHSFGGGQKGACNFTMHDSDLDGWKEFFNNPDVQGLMKFAKDVFKTWFPQHYKYYKKCLEDHLEHNKECGDPKKPLRQPHPTMPFAAMEVNTGPHTMCKCHKDHKNLAFGLCMLIILVVIELAPGDVIFFPSALITHQNLPILPHEFRYSITGYTASNLFQLRDQGFLSKAQVRRLIIQEELAIRA</sequence>
<dbReference type="HOGENOM" id="CLU_634569_0_0_1"/>
<protein>
    <submittedName>
        <fullName evidence="1">Uncharacterized protein</fullName>
    </submittedName>
</protein>
<name>A0A067LTQ3_BOTB1</name>
<dbReference type="Proteomes" id="UP000027195">
    <property type="component" value="Unassembled WGS sequence"/>
</dbReference>